<dbReference type="Proteomes" id="UP000298416">
    <property type="component" value="Unassembled WGS sequence"/>
</dbReference>
<evidence type="ECO:0000313" key="2">
    <source>
        <dbReference type="EMBL" id="KAG6385787.1"/>
    </source>
</evidence>
<feature type="compositionally biased region" description="Pro residues" evidence="1">
    <location>
        <begin position="65"/>
        <end position="75"/>
    </location>
</feature>
<gene>
    <name evidence="2" type="ORF">SASPL_154668</name>
</gene>
<feature type="region of interest" description="Disordered" evidence="1">
    <location>
        <begin position="1"/>
        <end position="21"/>
    </location>
</feature>
<evidence type="ECO:0000313" key="3">
    <source>
        <dbReference type="Proteomes" id="UP000298416"/>
    </source>
</evidence>
<feature type="region of interest" description="Disordered" evidence="1">
    <location>
        <begin position="248"/>
        <end position="287"/>
    </location>
</feature>
<accession>A0A8X8YZZ6</accession>
<name>A0A8X8YZZ6_SALSN</name>
<protein>
    <submittedName>
        <fullName evidence="2">Uncharacterized protein</fullName>
    </submittedName>
</protein>
<feature type="region of interest" description="Disordered" evidence="1">
    <location>
        <begin position="57"/>
        <end position="81"/>
    </location>
</feature>
<reference evidence="2" key="1">
    <citation type="submission" date="2018-01" db="EMBL/GenBank/DDBJ databases">
        <authorList>
            <person name="Mao J.F."/>
        </authorList>
    </citation>
    <scope>NUCLEOTIDE SEQUENCE</scope>
    <source>
        <strain evidence="2">Huo1</strain>
        <tissue evidence="2">Leaf</tissue>
    </source>
</reference>
<feature type="compositionally biased region" description="Basic and acidic residues" evidence="1">
    <location>
        <begin position="1"/>
        <end position="10"/>
    </location>
</feature>
<keyword evidence="3" id="KW-1185">Reference proteome</keyword>
<dbReference type="AlphaFoldDB" id="A0A8X8YZZ6"/>
<sequence length="287" mass="31343">MANRGVDRTESIVNSSAGTFRGLETLPATSGALDAPALAFENVLASLARIEARLDAAEQRSATTQPPPRPDPDPPYQDWRPWREESGRQNAILTAAMVSSIPHLGFVGGSSSHLPQQARPEPEPLYEDWQRGRGETTRLRPIISPATTVASQQNLGFVGPSFKVANQPLETEQLTWDRYGGGSDGFRGRRHRAWDNPAHRLSDQPGRLATEWEPPRPDPDPPYSEWQRGRDDTTRHRAVLTTATGVSALPHLGFGGGNSTRGPLHANLSGASPWDREVLSGMGNRSR</sequence>
<dbReference type="EMBL" id="PNBA02000022">
    <property type="protein sequence ID" value="KAG6385787.1"/>
    <property type="molecule type" value="Genomic_DNA"/>
</dbReference>
<reference evidence="2" key="2">
    <citation type="submission" date="2020-08" db="EMBL/GenBank/DDBJ databases">
        <title>Plant Genome Project.</title>
        <authorList>
            <person name="Zhang R.-G."/>
        </authorList>
    </citation>
    <scope>NUCLEOTIDE SEQUENCE</scope>
    <source>
        <strain evidence="2">Huo1</strain>
        <tissue evidence="2">Leaf</tissue>
    </source>
</reference>
<evidence type="ECO:0000256" key="1">
    <source>
        <dbReference type="SAM" id="MobiDB-lite"/>
    </source>
</evidence>
<proteinExistence type="predicted"/>
<comment type="caution">
    <text evidence="2">The sequence shown here is derived from an EMBL/GenBank/DDBJ whole genome shotgun (WGS) entry which is preliminary data.</text>
</comment>
<organism evidence="2">
    <name type="scientific">Salvia splendens</name>
    <name type="common">Scarlet sage</name>
    <dbReference type="NCBI Taxonomy" id="180675"/>
    <lineage>
        <taxon>Eukaryota</taxon>
        <taxon>Viridiplantae</taxon>
        <taxon>Streptophyta</taxon>
        <taxon>Embryophyta</taxon>
        <taxon>Tracheophyta</taxon>
        <taxon>Spermatophyta</taxon>
        <taxon>Magnoliopsida</taxon>
        <taxon>eudicotyledons</taxon>
        <taxon>Gunneridae</taxon>
        <taxon>Pentapetalae</taxon>
        <taxon>asterids</taxon>
        <taxon>lamiids</taxon>
        <taxon>Lamiales</taxon>
        <taxon>Lamiaceae</taxon>
        <taxon>Nepetoideae</taxon>
        <taxon>Mentheae</taxon>
        <taxon>Salviinae</taxon>
        <taxon>Salvia</taxon>
        <taxon>Salvia subgen. Calosphace</taxon>
        <taxon>core Calosphace</taxon>
    </lineage>
</organism>
<feature type="region of interest" description="Disordered" evidence="1">
    <location>
        <begin position="109"/>
        <end position="128"/>
    </location>
</feature>
<feature type="region of interest" description="Disordered" evidence="1">
    <location>
        <begin position="196"/>
        <end position="233"/>
    </location>
</feature>